<evidence type="ECO:0000313" key="1">
    <source>
        <dbReference type="EMBL" id="KAK0754869.1"/>
    </source>
</evidence>
<accession>A0AA40FBS1</accession>
<feature type="non-terminal residue" evidence="1">
    <location>
        <position position="113"/>
    </location>
</feature>
<comment type="caution">
    <text evidence="1">The sequence shown here is derived from an EMBL/GenBank/DDBJ whole genome shotgun (WGS) entry which is preliminary data.</text>
</comment>
<proteinExistence type="predicted"/>
<feature type="non-terminal residue" evidence="1">
    <location>
        <position position="1"/>
    </location>
</feature>
<evidence type="ECO:0000313" key="2">
    <source>
        <dbReference type="Proteomes" id="UP001172155"/>
    </source>
</evidence>
<name>A0AA40FBS1_9PEZI</name>
<dbReference type="EMBL" id="JAUKUD010000001">
    <property type="protein sequence ID" value="KAK0754869.1"/>
    <property type="molecule type" value="Genomic_DNA"/>
</dbReference>
<keyword evidence="2" id="KW-1185">Reference proteome</keyword>
<dbReference type="AlphaFoldDB" id="A0AA40FBS1"/>
<reference evidence="1" key="1">
    <citation type="submission" date="2023-06" db="EMBL/GenBank/DDBJ databases">
        <title>Genome-scale phylogeny and comparative genomics of the fungal order Sordariales.</title>
        <authorList>
            <consortium name="Lawrence Berkeley National Laboratory"/>
            <person name="Hensen N."/>
            <person name="Bonometti L."/>
            <person name="Westerberg I."/>
            <person name="Brannstrom I.O."/>
            <person name="Guillou S."/>
            <person name="Cros-Aarteil S."/>
            <person name="Calhoun S."/>
            <person name="Haridas S."/>
            <person name="Kuo A."/>
            <person name="Mondo S."/>
            <person name="Pangilinan J."/>
            <person name="Riley R."/>
            <person name="LaButti K."/>
            <person name="Andreopoulos B."/>
            <person name="Lipzen A."/>
            <person name="Chen C."/>
            <person name="Yanf M."/>
            <person name="Daum C."/>
            <person name="Ng V."/>
            <person name="Clum A."/>
            <person name="Steindorff A."/>
            <person name="Ohm R."/>
            <person name="Martin F."/>
            <person name="Silar P."/>
            <person name="Natvig D."/>
            <person name="Lalanne C."/>
            <person name="Gautier V."/>
            <person name="Ament-velasquez S.L."/>
            <person name="Kruys A."/>
            <person name="Hutchinson M.I."/>
            <person name="Powell A.J."/>
            <person name="Barry K."/>
            <person name="Miller A.N."/>
            <person name="Grigoriev I.V."/>
            <person name="Debuchy R."/>
            <person name="Gladieux P."/>
            <person name="Thoren M.H."/>
            <person name="Johannesson H."/>
        </authorList>
    </citation>
    <scope>NUCLEOTIDE SEQUENCE</scope>
    <source>
        <strain evidence="1">SMH3187-1</strain>
    </source>
</reference>
<organism evidence="1 2">
    <name type="scientific">Schizothecium vesticola</name>
    <dbReference type="NCBI Taxonomy" id="314040"/>
    <lineage>
        <taxon>Eukaryota</taxon>
        <taxon>Fungi</taxon>
        <taxon>Dikarya</taxon>
        <taxon>Ascomycota</taxon>
        <taxon>Pezizomycotina</taxon>
        <taxon>Sordariomycetes</taxon>
        <taxon>Sordariomycetidae</taxon>
        <taxon>Sordariales</taxon>
        <taxon>Schizotheciaceae</taxon>
        <taxon>Schizothecium</taxon>
    </lineage>
</organism>
<sequence>CTCTGLDYTDGGSYLVDGSSNDDFSFTSVFRSCGQPDTVEPILLDPEGVGYLCTEINMGAEGQQQYSSCQISYSDMYSGTWMIIIQADNVNFQVVREFKLTVQAVEKTTVTAT</sequence>
<gene>
    <name evidence="1" type="ORF">B0T18DRAFT_290158</name>
</gene>
<protein>
    <submittedName>
        <fullName evidence="1">Uncharacterized protein</fullName>
    </submittedName>
</protein>
<dbReference type="Proteomes" id="UP001172155">
    <property type="component" value="Unassembled WGS sequence"/>
</dbReference>